<dbReference type="Proteomes" id="UP000663873">
    <property type="component" value="Unassembled WGS sequence"/>
</dbReference>
<sequence>QTTATIEPYTFRIFKKINDPLQVAFVRCEALRIHGYHGEVFKLAKQLADYMLNN</sequence>
<feature type="non-terminal residue" evidence="1">
    <location>
        <position position="1"/>
    </location>
</feature>
<feature type="non-terminal residue" evidence="1">
    <location>
        <position position="54"/>
    </location>
</feature>
<organism evidence="1 2">
    <name type="scientific">Rotaria socialis</name>
    <dbReference type="NCBI Taxonomy" id="392032"/>
    <lineage>
        <taxon>Eukaryota</taxon>
        <taxon>Metazoa</taxon>
        <taxon>Spiralia</taxon>
        <taxon>Gnathifera</taxon>
        <taxon>Rotifera</taxon>
        <taxon>Eurotatoria</taxon>
        <taxon>Bdelloidea</taxon>
        <taxon>Philodinida</taxon>
        <taxon>Philodinidae</taxon>
        <taxon>Rotaria</taxon>
    </lineage>
</organism>
<dbReference type="AlphaFoldDB" id="A0A822AHK7"/>
<protein>
    <submittedName>
        <fullName evidence="1">Uncharacterized protein</fullName>
    </submittedName>
</protein>
<name>A0A822AHK7_9BILA</name>
<gene>
    <name evidence="1" type="ORF">UJA718_LOCUS50308</name>
</gene>
<proteinExistence type="predicted"/>
<evidence type="ECO:0000313" key="1">
    <source>
        <dbReference type="EMBL" id="CAF5003804.1"/>
    </source>
</evidence>
<comment type="caution">
    <text evidence="1">The sequence shown here is derived from an EMBL/GenBank/DDBJ whole genome shotgun (WGS) entry which is preliminary data.</text>
</comment>
<reference evidence="1" key="1">
    <citation type="submission" date="2021-02" db="EMBL/GenBank/DDBJ databases">
        <authorList>
            <person name="Nowell W R."/>
        </authorList>
    </citation>
    <scope>NUCLEOTIDE SEQUENCE</scope>
</reference>
<keyword evidence="2" id="KW-1185">Reference proteome</keyword>
<accession>A0A822AHK7</accession>
<evidence type="ECO:0000313" key="2">
    <source>
        <dbReference type="Proteomes" id="UP000663873"/>
    </source>
</evidence>
<dbReference type="EMBL" id="CAJOBP010111696">
    <property type="protein sequence ID" value="CAF5003804.1"/>
    <property type="molecule type" value="Genomic_DNA"/>
</dbReference>